<evidence type="ECO:0000313" key="1">
    <source>
        <dbReference type="EMBL" id="TFE40523.1"/>
    </source>
</evidence>
<proteinExistence type="predicted"/>
<gene>
    <name evidence="1" type="ORF">E2553_27730</name>
</gene>
<dbReference type="AlphaFoldDB" id="A0A4Y8MT89"/>
<dbReference type="EMBL" id="SNVI01000002">
    <property type="protein sequence ID" value="TFE40523.1"/>
    <property type="molecule type" value="Genomic_DNA"/>
</dbReference>
<dbReference type="GeneID" id="97306748"/>
<organism evidence="1 2">
    <name type="scientific">Paraburkholderia dipogonis</name>
    <dbReference type="NCBI Taxonomy" id="1211383"/>
    <lineage>
        <taxon>Bacteria</taxon>
        <taxon>Pseudomonadati</taxon>
        <taxon>Pseudomonadota</taxon>
        <taxon>Betaproteobacteria</taxon>
        <taxon>Burkholderiales</taxon>
        <taxon>Burkholderiaceae</taxon>
        <taxon>Paraburkholderia</taxon>
    </lineage>
</organism>
<accession>A0A4Y8MT89</accession>
<comment type="caution">
    <text evidence="1">The sequence shown here is derived from an EMBL/GenBank/DDBJ whole genome shotgun (WGS) entry which is preliminary data.</text>
</comment>
<dbReference type="Proteomes" id="UP000297385">
    <property type="component" value="Unassembled WGS sequence"/>
</dbReference>
<sequence length="71" mass="7501">MRFPSGAGGRGLHSHSIVYPVAGPLRDGVCALSRGVDAVDGTENHTQQFTAVVGTAWTASFEILRKLTVFS</sequence>
<reference evidence="1 2" key="1">
    <citation type="submission" date="2019-03" db="EMBL/GenBank/DDBJ databases">
        <title>Complete Genome Sequence of Paraburkholderia dipogonis ICMP 19430T, a Nitrogen-fixing Symbiont of the South African Invasive Legume Dipogon lignosus in New Zealand.</title>
        <authorList>
            <person name="De Meyer S.E."/>
        </authorList>
    </citation>
    <scope>NUCLEOTIDE SEQUENCE [LARGE SCALE GENOMIC DNA]</scope>
    <source>
        <strain evidence="1 2">ICMP 19430</strain>
    </source>
</reference>
<name>A0A4Y8MT89_9BURK</name>
<evidence type="ECO:0000313" key="2">
    <source>
        <dbReference type="Proteomes" id="UP000297385"/>
    </source>
</evidence>
<protein>
    <submittedName>
        <fullName evidence="1">Uncharacterized protein</fullName>
    </submittedName>
</protein>
<dbReference type="RefSeq" id="WP_134462721.1">
    <property type="nucleotide sequence ID" value="NZ_JBHMFL010000025.1"/>
</dbReference>